<dbReference type="SUPFAM" id="SSF56925">
    <property type="entry name" value="OMPA-like"/>
    <property type="match status" value="1"/>
</dbReference>
<keyword evidence="5" id="KW-1185">Reference proteome</keyword>
<feature type="chain" id="PRO_5046383019" evidence="2">
    <location>
        <begin position="21"/>
        <end position="189"/>
    </location>
</feature>
<reference evidence="4 5" key="1">
    <citation type="submission" date="2020-08" db="EMBL/GenBank/DDBJ databases">
        <title>Winogradskyella ouciana sp. nov., isolated from the hadal seawater of the Mariana Trench.</title>
        <authorList>
            <person name="He X."/>
        </authorList>
    </citation>
    <scope>NUCLEOTIDE SEQUENCE [LARGE SCALE GENOMIC DNA]</scope>
    <source>
        <strain evidence="4 5">KCTC 22026</strain>
    </source>
</reference>
<evidence type="ECO:0000313" key="5">
    <source>
        <dbReference type="Proteomes" id="UP000607435"/>
    </source>
</evidence>
<protein>
    <submittedName>
        <fullName evidence="4">PorT family protein</fullName>
    </submittedName>
</protein>
<feature type="domain" description="Outer membrane protein beta-barrel" evidence="3">
    <location>
        <begin position="9"/>
        <end position="189"/>
    </location>
</feature>
<dbReference type="Pfam" id="PF13505">
    <property type="entry name" value="OMP_b-brl"/>
    <property type="match status" value="1"/>
</dbReference>
<dbReference type="InterPro" id="IPR027385">
    <property type="entry name" value="Beta-barrel_OMP"/>
</dbReference>
<name>A0ABR6Y6C3_9FLAO</name>
<gene>
    <name evidence="4" type="ORF">H6H04_15505</name>
</gene>
<evidence type="ECO:0000313" key="4">
    <source>
        <dbReference type="EMBL" id="MBC3847803.1"/>
    </source>
</evidence>
<dbReference type="RefSeq" id="WP_186846903.1">
    <property type="nucleotide sequence ID" value="NZ_JACOME010000006.1"/>
</dbReference>
<evidence type="ECO:0000259" key="3">
    <source>
        <dbReference type="Pfam" id="PF13505"/>
    </source>
</evidence>
<dbReference type="PROSITE" id="PS00695">
    <property type="entry name" value="ENT_VIR_OMP_2"/>
    <property type="match status" value="1"/>
</dbReference>
<dbReference type="Proteomes" id="UP000607435">
    <property type="component" value="Unassembled WGS sequence"/>
</dbReference>
<dbReference type="Gene3D" id="2.40.160.20">
    <property type="match status" value="1"/>
</dbReference>
<evidence type="ECO:0000256" key="1">
    <source>
        <dbReference type="ARBA" id="ARBA00022729"/>
    </source>
</evidence>
<sequence length="189" mass="20791">MKKIFLSIAVAFIAFINVNAQDDSSMATSEPKFGIKAGYSSTILSVSVDGTSASEDVSGFYIGAFGEFSLSEKINLQPELHFGNYSQDGESTGVLLVPVLFKYKANEKFGLLAGPQLDYLLNEEDSEGLKRLGLGIALGMSYDIDENVFIDARYAFGLSDRLDGDLEDFEDFNVKAKFNYFQIGLGYRF</sequence>
<feature type="signal peptide" evidence="2">
    <location>
        <begin position="1"/>
        <end position="20"/>
    </location>
</feature>
<accession>A0ABR6Y6C3</accession>
<comment type="caution">
    <text evidence="4">The sequence shown here is derived from an EMBL/GenBank/DDBJ whole genome shotgun (WGS) entry which is preliminary data.</text>
</comment>
<dbReference type="InterPro" id="IPR000758">
    <property type="entry name" value="Enterovir_OMP"/>
</dbReference>
<keyword evidence="1 2" id="KW-0732">Signal</keyword>
<organism evidence="4 5">
    <name type="scientific">Winogradskyella echinorum</name>
    <dbReference type="NCBI Taxonomy" id="538189"/>
    <lineage>
        <taxon>Bacteria</taxon>
        <taxon>Pseudomonadati</taxon>
        <taxon>Bacteroidota</taxon>
        <taxon>Flavobacteriia</taxon>
        <taxon>Flavobacteriales</taxon>
        <taxon>Flavobacteriaceae</taxon>
        <taxon>Winogradskyella</taxon>
    </lineage>
</organism>
<proteinExistence type="predicted"/>
<dbReference type="EMBL" id="JACOME010000006">
    <property type="protein sequence ID" value="MBC3847803.1"/>
    <property type="molecule type" value="Genomic_DNA"/>
</dbReference>
<dbReference type="InterPro" id="IPR011250">
    <property type="entry name" value="OMP/PagP_B-barrel"/>
</dbReference>
<evidence type="ECO:0000256" key="2">
    <source>
        <dbReference type="SAM" id="SignalP"/>
    </source>
</evidence>